<name>A0A094LVJ8_9GAMM</name>
<feature type="transmembrane region" description="Helical" evidence="4">
    <location>
        <begin position="339"/>
        <end position="359"/>
    </location>
</feature>
<evidence type="ECO:0000259" key="5">
    <source>
        <dbReference type="PROSITE" id="PS50850"/>
    </source>
</evidence>
<keyword evidence="1 4" id="KW-0812">Transmembrane</keyword>
<dbReference type="Proteomes" id="UP000029264">
    <property type="component" value="Unassembled WGS sequence"/>
</dbReference>
<feature type="transmembrane region" description="Helical" evidence="4">
    <location>
        <begin position="42"/>
        <end position="67"/>
    </location>
</feature>
<accession>A0A094LVJ8</accession>
<dbReference type="eggNOG" id="COG2814">
    <property type="taxonomic scope" value="Bacteria"/>
</dbReference>
<dbReference type="InterPro" id="IPR011701">
    <property type="entry name" value="MFS"/>
</dbReference>
<feature type="transmembrane region" description="Helical" evidence="4">
    <location>
        <begin position="365"/>
        <end position="385"/>
    </location>
</feature>
<dbReference type="Gene3D" id="1.20.1250.20">
    <property type="entry name" value="MFS general substrate transporter like domains"/>
    <property type="match status" value="1"/>
</dbReference>
<evidence type="ECO:0000256" key="1">
    <source>
        <dbReference type="ARBA" id="ARBA00022692"/>
    </source>
</evidence>
<reference evidence="6 7" key="1">
    <citation type="submission" date="2014-06" db="EMBL/GenBank/DDBJ databases">
        <title>Shewanella sp. YQH10.</title>
        <authorList>
            <person name="Liu Y."/>
            <person name="Zeng R."/>
        </authorList>
    </citation>
    <scope>NUCLEOTIDE SEQUENCE [LARGE SCALE GENOMIC DNA]</scope>
    <source>
        <strain evidence="6 7">YQH10</strain>
    </source>
</reference>
<feature type="transmembrane region" description="Helical" evidence="4">
    <location>
        <begin position="135"/>
        <end position="153"/>
    </location>
</feature>
<feature type="transmembrane region" description="Helical" evidence="4">
    <location>
        <begin position="218"/>
        <end position="239"/>
    </location>
</feature>
<dbReference type="SUPFAM" id="SSF103473">
    <property type="entry name" value="MFS general substrate transporter"/>
    <property type="match status" value="1"/>
</dbReference>
<dbReference type="CDD" id="cd17324">
    <property type="entry name" value="MFS_NepI_like"/>
    <property type="match status" value="1"/>
</dbReference>
<evidence type="ECO:0000256" key="4">
    <source>
        <dbReference type="SAM" id="Phobius"/>
    </source>
</evidence>
<evidence type="ECO:0000256" key="2">
    <source>
        <dbReference type="ARBA" id="ARBA00022989"/>
    </source>
</evidence>
<dbReference type="PANTHER" id="PTHR42910:SF1">
    <property type="entry name" value="MAJOR FACILITATOR SUPERFAMILY (MFS) PROFILE DOMAIN-CONTAINING PROTEIN"/>
    <property type="match status" value="1"/>
</dbReference>
<keyword evidence="7" id="KW-1185">Reference proteome</keyword>
<dbReference type="PANTHER" id="PTHR42910">
    <property type="entry name" value="TRANSPORTER SCO4007-RELATED"/>
    <property type="match status" value="1"/>
</dbReference>
<protein>
    <submittedName>
        <fullName evidence="6">Transporter</fullName>
    </submittedName>
</protein>
<dbReference type="InterPro" id="IPR036259">
    <property type="entry name" value="MFS_trans_sf"/>
</dbReference>
<dbReference type="InterPro" id="IPR020846">
    <property type="entry name" value="MFS_dom"/>
</dbReference>
<dbReference type="STRING" id="1515746.HR45_02350"/>
<dbReference type="PROSITE" id="PS50850">
    <property type="entry name" value="MFS"/>
    <property type="match status" value="1"/>
</dbReference>
<gene>
    <name evidence="6" type="ORF">HR45_02350</name>
</gene>
<feature type="domain" description="Major facilitator superfamily (MFS) profile" evidence="5">
    <location>
        <begin position="12"/>
        <end position="388"/>
    </location>
</feature>
<feature type="transmembrane region" description="Helical" evidence="4">
    <location>
        <begin position="165"/>
        <end position="185"/>
    </location>
</feature>
<dbReference type="RefSeq" id="WP_037439251.1">
    <property type="nucleotide sequence ID" value="NZ_JPEO01000001.1"/>
</dbReference>
<organism evidence="6 7">
    <name type="scientific">Shewanella mangrovi</name>
    <dbReference type="NCBI Taxonomy" id="1515746"/>
    <lineage>
        <taxon>Bacteria</taxon>
        <taxon>Pseudomonadati</taxon>
        <taxon>Pseudomonadota</taxon>
        <taxon>Gammaproteobacteria</taxon>
        <taxon>Alteromonadales</taxon>
        <taxon>Shewanellaceae</taxon>
        <taxon>Shewanella</taxon>
    </lineage>
</organism>
<dbReference type="GO" id="GO:0022857">
    <property type="term" value="F:transmembrane transporter activity"/>
    <property type="evidence" value="ECO:0007669"/>
    <property type="project" value="InterPro"/>
</dbReference>
<dbReference type="OrthoDB" id="9812221at2"/>
<feature type="transmembrane region" description="Helical" evidence="4">
    <location>
        <begin position="301"/>
        <end position="318"/>
    </location>
</feature>
<comment type="caution">
    <text evidence="6">The sequence shown here is derived from an EMBL/GenBank/DDBJ whole genome shotgun (WGS) entry which is preliminary data.</text>
</comment>
<dbReference type="EMBL" id="JPEO01000001">
    <property type="protein sequence ID" value="KFZ39248.1"/>
    <property type="molecule type" value="Genomic_DNA"/>
</dbReference>
<feature type="transmembrane region" description="Helical" evidence="4">
    <location>
        <begin position="245"/>
        <end position="266"/>
    </location>
</feature>
<evidence type="ECO:0000313" key="7">
    <source>
        <dbReference type="Proteomes" id="UP000029264"/>
    </source>
</evidence>
<evidence type="ECO:0000313" key="6">
    <source>
        <dbReference type="EMBL" id="KFZ39248.1"/>
    </source>
</evidence>
<proteinExistence type="predicted"/>
<feature type="transmembrane region" description="Helical" evidence="4">
    <location>
        <begin position="79"/>
        <end position="96"/>
    </location>
</feature>
<feature type="transmembrane region" description="Helical" evidence="4">
    <location>
        <begin position="278"/>
        <end position="295"/>
    </location>
</feature>
<keyword evidence="3 4" id="KW-0472">Membrane</keyword>
<dbReference type="Pfam" id="PF07690">
    <property type="entry name" value="MFS_1"/>
    <property type="match status" value="1"/>
</dbReference>
<dbReference type="AlphaFoldDB" id="A0A094LVJ8"/>
<sequence>MQTEPTTLSSKLILLMAIATGVAVANNYYVQPLLDTIAQAFGISHALAGSVVTAAQLSYGLGLFFLVPLADLVERRRMIVLLMLLATSGLFVNAIAPSVSWLLVGTAITGGCSVVAQVLVPLAATLSAPEQRGKAVGTVMGGLLLGILLARVVAGTISSLLSWQAVYWVAAVAMLICTVSLWRSLPKYQPQVSLSYRQLLGSVISLFKTEPVLAQRSFLGALSFAMFTLFWTPLAFVLANPPYEYSDAVIGLFGIAGVAGVVAAKWAGKLADGGKGNWGSWIGWIAGLVSWLLLFLADHSLLSMLFGIVLLDLAVQMAHVSNQNVIYALQPEARNRLNAGYMTSYFAGGAIGSYISVVLYQWHGWFAVCCGGVMLSLVAITYLAATQRKSQA</sequence>
<feature type="transmembrane region" description="Helical" evidence="4">
    <location>
        <begin position="102"/>
        <end position="123"/>
    </location>
</feature>
<evidence type="ECO:0000256" key="3">
    <source>
        <dbReference type="ARBA" id="ARBA00023136"/>
    </source>
</evidence>
<feature type="transmembrane region" description="Helical" evidence="4">
    <location>
        <begin position="12"/>
        <end position="30"/>
    </location>
</feature>
<keyword evidence="2 4" id="KW-1133">Transmembrane helix</keyword>